<dbReference type="GO" id="GO:0016740">
    <property type="term" value="F:transferase activity"/>
    <property type="evidence" value="ECO:0007669"/>
    <property type="project" value="UniProtKB-KW"/>
</dbReference>
<evidence type="ECO:0000313" key="3">
    <source>
        <dbReference type="Proteomes" id="UP000198828"/>
    </source>
</evidence>
<keyword evidence="3" id="KW-1185">Reference proteome</keyword>
<dbReference type="InterPro" id="IPR029044">
    <property type="entry name" value="Nucleotide-diphossugar_trans"/>
</dbReference>
<dbReference type="Pfam" id="PF00483">
    <property type="entry name" value="NTP_transferase"/>
    <property type="match status" value="1"/>
</dbReference>
<name>A0A1H2SKV8_9FIRM</name>
<dbReference type="RefSeq" id="WP_159428586.1">
    <property type="nucleotide sequence ID" value="NZ_BSYN01000002.1"/>
</dbReference>
<dbReference type="OrthoDB" id="9803871at2"/>
<sequence>MKGLILCGGISTRLNPITYSIPKQLIPIGNKPLLAYTIELLLESGITELGILVNEFNKPIFERVLKNYFNDDFHYIIQYEPKGIAHGLLFAEELINGEKFLMILGDNYFDFNLKDFVKDFETGYMNCKILLKEVENPERFGVAYIGDGRIIDLEEKPKMAFSNWAVTGLYAFDNNIFKASKKIKPSKRGEYEIIDAIKWLLQEGYSVGYEKINGKWRDIGNPSDVINQNIDILSSIKDNIKGEIVDSHVSGRIILGNGSAIYNSTIRGPIVIGEKTIIKNSYIGPYTSIGNSVNIEVSNLENSIILDGCNIWGVEDPIDSSIVGEGSMIMGNKGKKKTHRIIVGRSSKIYLSV</sequence>
<dbReference type="Gene3D" id="3.90.550.10">
    <property type="entry name" value="Spore Coat Polysaccharide Biosynthesis Protein SpsA, Chain A"/>
    <property type="match status" value="1"/>
</dbReference>
<keyword evidence="2" id="KW-0808">Transferase</keyword>
<gene>
    <name evidence="2" type="ORF">SAMN05660923_00474</name>
</gene>
<accession>A0A1H2SKV8</accession>
<organism evidence="2 3">
    <name type="scientific">Tepidimicrobium xylanilyticum</name>
    <dbReference type="NCBI Taxonomy" id="1123352"/>
    <lineage>
        <taxon>Bacteria</taxon>
        <taxon>Bacillati</taxon>
        <taxon>Bacillota</taxon>
        <taxon>Tissierellia</taxon>
        <taxon>Tissierellales</taxon>
        <taxon>Tepidimicrobiaceae</taxon>
        <taxon>Tepidimicrobium</taxon>
    </lineage>
</organism>
<dbReference type="AlphaFoldDB" id="A0A1H2SKV8"/>
<dbReference type="EMBL" id="FNNG01000002">
    <property type="protein sequence ID" value="SDW32095.1"/>
    <property type="molecule type" value="Genomic_DNA"/>
</dbReference>
<dbReference type="InterPro" id="IPR005908">
    <property type="entry name" value="G1P_thy_trans_l"/>
</dbReference>
<proteinExistence type="predicted"/>
<dbReference type="PANTHER" id="PTHR42883">
    <property type="entry name" value="GLUCOSE-1-PHOSPHATE THYMIDYLTRANSFERASE"/>
    <property type="match status" value="1"/>
</dbReference>
<dbReference type="InterPro" id="IPR005835">
    <property type="entry name" value="NTP_transferase_dom"/>
</dbReference>
<reference evidence="2 3" key="1">
    <citation type="submission" date="2016-10" db="EMBL/GenBank/DDBJ databases">
        <authorList>
            <person name="de Groot N.N."/>
        </authorList>
    </citation>
    <scope>NUCLEOTIDE SEQUENCE [LARGE SCALE GENOMIC DNA]</scope>
    <source>
        <strain evidence="2 3">DSM 23310</strain>
    </source>
</reference>
<evidence type="ECO:0000259" key="1">
    <source>
        <dbReference type="Pfam" id="PF00483"/>
    </source>
</evidence>
<protein>
    <submittedName>
        <fullName evidence="2">Glucose-1-phosphate thymidylyltransferase</fullName>
    </submittedName>
</protein>
<evidence type="ECO:0000313" key="2">
    <source>
        <dbReference type="EMBL" id="SDW32095.1"/>
    </source>
</evidence>
<dbReference type="PANTHER" id="PTHR42883:SF2">
    <property type="entry name" value="THYMIDYLYLTRANSFERASE"/>
    <property type="match status" value="1"/>
</dbReference>
<dbReference type="NCBIfam" id="TIGR01208">
    <property type="entry name" value="rmlA_long"/>
    <property type="match status" value="1"/>
</dbReference>
<dbReference type="SUPFAM" id="SSF53448">
    <property type="entry name" value="Nucleotide-diphospho-sugar transferases"/>
    <property type="match status" value="1"/>
</dbReference>
<feature type="domain" description="Nucleotidyl transferase" evidence="1">
    <location>
        <begin position="2"/>
        <end position="233"/>
    </location>
</feature>
<dbReference type="Proteomes" id="UP000198828">
    <property type="component" value="Unassembled WGS sequence"/>
</dbReference>